<keyword evidence="3" id="KW-1185">Reference proteome</keyword>
<evidence type="ECO:0000313" key="3">
    <source>
        <dbReference type="Proteomes" id="UP001295444"/>
    </source>
</evidence>
<name>A0AAD1W4Q5_PELCU</name>
<dbReference type="Proteomes" id="UP001295444">
    <property type="component" value="Chromosome 04"/>
</dbReference>
<reference evidence="2" key="1">
    <citation type="submission" date="2022-03" db="EMBL/GenBank/DDBJ databases">
        <authorList>
            <person name="Alioto T."/>
            <person name="Alioto T."/>
            <person name="Gomez Garrido J."/>
        </authorList>
    </citation>
    <scope>NUCLEOTIDE SEQUENCE</scope>
</reference>
<feature type="region of interest" description="Disordered" evidence="1">
    <location>
        <begin position="1"/>
        <end position="39"/>
    </location>
</feature>
<evidence type="ECO:0000313" key="2">
    <source>
        <dbReference type="EMBL" id="CAH2284007.1"/>
    </source>
</evidence>
<gene>
    <name evidence="2" type="ORF">PECUL_23A012881</name>
</gene>
<evidence type="ECO:0000256" key="1">
    <source>
        <dbReference type="SAM" id="MobiDB-lite"/>
    </source>
</evidence>
<proteinExistence type="predicted"/>
<dbReference type="AlphaFoldDB" id="A0AAD1W4Q5"/>
<accession>A0AAD1W4Q5</accession>
<organism evidence="2 3">
    <name type="scientific">Pelobates cultripes</name>
    <name type="common">Western spadefoot toad</name>
    <dbReference type="NCBI Taxonomy" id="61616"/>
    <lineage>
        <taxon>Eukaryota</taxon>
        <taxon>Metazoa</taxon>
        <taxon>Chordata</taxon>
        <taxon>Craniata</taxon>
        <taxon>Vertebrata</taxon>
        <taxon>Euteleostomi</taxon>
        <taxon>Amphibia</taxon>
        <taxon>Batrachia</taxon>
        <taxon>Anura</taxon>
        <taxon>Pelobatoidea</taxon>
        <taxon>Pelobatidae</taxon>
        <taxon>Pelobates</taxon>
    </lineage>
</organism>
<dbReference type="EMBL" id="OW240915">
    <property type="protein sequence ID" value="CAH2284007.1"/>
    <property type="molecule type" value="Genomic_DNA"/>
</dbReference>
<sequence length="80" mass="9161">MAEWGCQTKGDTIEQHTEPPIVLISPPTPTSLDNNRSQLHGKDPLTVLAWMPKEQRAKPQHTLPTMKLTLHICDNYHYKM</sequence>
<protein>
    <submittedName>
        <fullName evidence="2">Uncharacterized protein</fullName>
    </submittedName>
</protein>